<accession>A0A6C0CQC7</accession>
<keyword evidence="1" id="KW-1133">Transmembrane helix</keyword>
<protein>
    <submittedName>
        <fullName evidence="2">Uncharacterized protein</fullName>
    </submittedName>
</protein>
<feature type="transmembrane region" description="Helical" evidence="1">
    <location>
        <begin position="116"/>
        <end position="134"/>
    </location>
</feature>
<keyword evidence="1" id="KW-0812">Transmembrane</keyword>
<evidence type="ECO:0000313" key="2">
    <source>
        <dbReference type="EMBL" id="QHT05914.1"/>
    </source>
</evidence>
<sequence length="171" mass="19465">MSNIINKIMKIPEAVRQGLFFGLNSGVITTTGLIAGISQTFTNPLYIIISIVSLAISDGFSEAYGLYISKKAEKVGDDSINPFYSFISLLITKALIVLSFLIPFIFSRKLTYFKNLMWPFLWGAFLLLILDYHLSEIRDDNFFHYYIPHIVILITVMGLSKFFSKIIMKVE</sequence>
<organism evidence="2">
    <name type="scientific">viral metagenome</name>
    <dbReference type="NCBI Taxonomy" id="1070528"/>
    <lineage>
        <taxon>unclassified sequences</taxon>
        <taxon>metagenomes</taxon>
        <taxon>organismal metagenomes</taxon>
    </lineage>
</organism>
<feature type="transmembrane region" description="Helical" evidence="1">
    <location>
        <begin position="146"/>
        <end position="164"/>
    </location>
</feature>
<name>A0A6C0CQC7_9ZZZZ</name>
<dbReference type="AlphaFoldDB" id="A0A6C0CQC7"/>
<feature type="transmembrane region" description="Helical" evidence="1">
    <location>
        <begin position="19"/>
        <end position="38"/>
    </location>
</feature>
<reference evidence="2" key="1">
    <citation type="journal article" date="2020" name="Nature">
        <title>Giant virus diversity and host interactions through global metagenomics.</title>
        <authorList>
            <person name="Schulz F."/>
            <person name="Roux S."/>
            <person name="Paez-Espino D."/>
            <person name="Jungbluth S."/>
            <person name="Walsh D.A."/>
            <person name="Denef V.J."/>
            <person name="McMahon K.D."/>
            <person name="Konstantinidis K.T."/>
            <person name="Eloe-Fadrosh E.A."/>
            <person name="Kyrpides N.C."/>
            <person name="Woyke T."/>
        </authorList>
    </citation>
    <scope>NUCLEOTIDE SEQUENCE</scope>
    <source>
        <strain evidence="2">GVMAG-M-3300021425-14</strain>
    </source>
</reference>
<dbReference type="EMBL" id="MN739461">
    <property type="protein sequence ID" value="QHT05914.1"/>
    <property type="molecule type" value="Genomic_DNA"/>
</dbReference>
<keyword evidence="1" id="KW-0472">Membrane</keyword>
<feature type="transmembrane region" description="Helical" evidence="1">
    <location>
        <begin position="45"/>
        <end position="68"/>
    </location>
</feature>
<evidence type="ECO:0000256" key="1">
    <source>
        <dbReference type="SAM" id="Phobius"/>
    </source>
</evidence>
<feature type="transmembrane region" description="Helical" evidence="1">
    <location>
        <begin position="83"/>
        <end position="104"/>
    </location>
</feature>
<proteinExistence type="predicted"/>